<sequence>MTELTTARLRLRPFRIEDAPAVHAYAADPEVVRYMDWGPNTAADTERFMAEAVTPADGVHLFAVERDGAVIGAVQVRVTSVLHARGEMGYVLARPAWGHGYATEAAAAVLGFAFDRLDLHRLAATCDPGNEGSRRVLEKAGLSYEGHLRDYLHIRGEWRDRLLFAAIRPR</sequence>
<dbReference type="InterPro" id="IPR051531">
    <property type="entry name" value="N-acetyltransferase"/>
</dbReference>
<reference evidence="2 3" key="1">
    <citation type="submission" date="2018-03" db="EMBL/GenBank/DDBJ databases">
        <title>Genomic Encyclopedia of Archaeal and Bacterial Type Strains, Phase II (KMG-II): from individual species to whole genera.</title>
        <authorList>
            <person name="Goeker M."/>
        </authorList>
    </citation>
    <scope>NUCLEOTIDE SEQUENCE [LARGE SCALE GENOMIC DNA]</scope>
    <source>
        <strain evidence="2 3">DSM 43146</strain>
    </source>
</reference>
<dbReference type="SUPFAM" id="SSF55729">
    <property type="entry name" value="Acyl-CoA N-acyltransferases (Nat)"/>
    <property type="match status" value="1"/>
</dbReference>
<comment type="caution">
    <text evidence="2">The sequence shown here is derived from an EMBL/GenBank/DDBJ whole genome shotgun (WGS) entry which is preliminary data.</text>
</comment>
<organism evidence="2 3">
    <name type="scientific">Actinoplanes italicus</name>
    <dbReference type="NCBI Taxonomy" id="113567"/>
    <lineage>
        <taxon>Bacteria</taxon>
        <taxon>Bacillati</taxon>
        <taxon>Actinomycetota</taxon>
        <taxon>Actinomycetes</taxon>
        <taxon>Micromonosporales</taxon>
        <taxon>Micromonosporaceae</taxon>
        <taxon>Actinoplanes</taxon>
    </lineage>
</organism>
<evidence type="ECO:0000259" key="1">
    <source>
        <dbReference type="PROSITE" id="PS51186"/>
    </source>
</evidence>
<accession>A0A2T0K572</accession>
<gene>
    <name evidence="2" type="ORF">CLV67_114242</name>
</gene>
<dbReference type="AlphaFoldDB" id="A0A2T0K572"/>
<dbReference type="InterPro" id="IPR016181">
    <property type="entry name" value="Acyl_CoA_acyltransferase"/>
</dbReference>
<feature type="domain" description="N-acetyltransferase" evidence="1">
    <location>
        <begin position="9"/>
        <end position="165"/>
    </location>
</feature>
<dbReference type="PROSITE" id="PS51186">
    <property type="entry name" value="GNAT"/>
    <property type="match status" value="1"/>
</dbReference>
<name>A0A2T0K572_9ACTN</name>
<keyword evidence="2" id="KW-0808">Transferase</keyword>
<evidence type="ECO:0000313" key="3">
    <source>
        <dbReference type="Proteomes" id="UP000239415"/>
    </source>
</evidence>
<dbReference type="RefSeq" id="WP_106324670.1">
    <property type="nucleotide sequence ID" value="NZ_BOMO01000112.1"/>
</dbReference>
<dbReference type="InterPro" id="IPR000182">
    <property type="entry name" value="GNAT_dom"/>
</dbReference>
<dbReference type="Pfam" id="PF13302">
    <property type="entry name" value="Acetyltransf_3"/>
    <property type="match status" value="1"/>
</dbReference>
<protein>
    <submittedName>
        <fullName evidence="2">RimJ/RimL family protein N-acetyltransferase</fullName>
    </submittedName>
</protein>
<keyword evidence="3" id="KW-1185">Reference proteome</keyword>
<dbReference type="GO" id="GO:0016747">
    <property type="term" value="F:acyltransferase activity, transferring groups other than amino-acyl groups"/>
    <property type="evidence" value="ECO:0007669"/>
    <property type="project" value="InterPro"/>
</dbReference>
<dbReference type="Proteomes" id="UP000239415">
    <property type="component" value="Unassembled WGS sequence"/>
</dbReference>
<dbReference type="OrthoDB" id="9132139at2"/>
<dbReference type="Gene3D" id="3.40.630.30">
    <property type="match status" value="1"/>
</dbReference>
<dbReference type="EMBL" id="PVMZ01000014">
    <property type="protein sequence ID" value="PRX18070.1"/>
    <property type="molecule type" value="Genomic_DNA"/>
</dbReference>
<proteinExistence type="predicted"/>
<dbReference type="PANTHER" id="PTHR43792">
    <property type="entry name" value="GNAT FAMILY, PUTATIVE (AFU_ORTHOLOGUE AFUA_3G00765)-RELATED-RELATED"/>
    <property type="match status" value="1"/>
</dbReference>
<evidence type="ECO:0000313" key="2">
    <source>
        <dbReference type="EMBL" id="PRX18070.1"/>
    </source>
</evidence>